<dbReference type="STRING" id="5514.A0A395SDQ6"/>
<evidence type="ECO:0000313" key="4">
    <source>
        <dbReference type="Proteomes" id="UP000266152"/>
    </source>
</evidence>
<proteinExistence type="predicted"/>
<reference evidence="3 4" key="1">
    <citation type="journal article" date="2018" name="PLoS Pathog.">
        <title>Evolution of structural diversity of trichothecenes, a family of toxins produced by plant pathogenic and entomopathogenic fungi.</title>
        <authorList>
            <person name="Proctor R.H."/>
            <person name="McCormick S.P."/>
            <person name="Kim H.S."/>
            <person name="Cardoza R.E."/>
            <person name="Stanley A.M."/>
            <person name="Lindo L."/>
            <person name="Kelly A."/>
            <person name="Brown D.W."/>
            <person name="Lee T."/>
            <person name="Vaughan M.M."/>
            <person name="Alexander N.J."/>
            <person name="Busman M."/>
            <person name="Gutierrez S."/>
        </authorList>
    </citation>
    <scope>NUCLEOTIDE SEQUENCE [LARGE SCALE GENOMIC DNA]</scope>
    <source>
        <strain evidence="3 4">NRRL 3299</strain>
    </source>
</reference>
<evidence type="ECO:0000313" key="3">
    <source>
        <dbReference type="EMBL" id="RGP70493.1"/>
    </source>
</evidence>
<comment type="caution">
    <text evidence="3">The sequence shown here is derived from an EMBL/GenBank/DDBJ whole genome shotgun (WGS) entry which is preliminary data.</text>
</comment>
<dbReference type="EMBL" id="PXOF01000051">
    <property type="protein sequence ID" value="RGP70493.1"/>
    <property type="molecule type" value="Genomic_DNA"/>
</dbReference>
<keyword evidence="4" id="KW-1185">Reference proteome</keyword>
<sequence length="464" mass="52791">MDAHGQSPKPERSSILTELQQIDSVLTGLQPVTPSVKVEEQSMDNSHGALGHPVSPTELERQANDDAESDTSWSSNDTSWSSGDSNRSQAMEIDTKFDNFLSELREDRVKQNEMIQSRLDKIDTSIQALKVQRAESSTSPVVKRLREQLKTEREQLKTVKKQHGNVKKENSNLNKIYNALFRNYGQQKEELEKTKVQLHEALAGSDQQRLLMDGRSLVNASKETDGTIIGLWTQIAYDIRQLAHLLANPPGTQELDDNVTRRLRFITADYRKFFSDEDHCIDLMQGYLWVMLKNSVFDGKISSGNYDSPECKVALANAARCLAQMSTMFSELWDEDGTLINSVINEETKIMEPFSPKHHGRTDRADQKVRRQLKDIFRAALKLDRIILTSKAIFERRWQDPFQKPGGFQLFNEDYMTSDNHETVLTPKSRILFCVSPMLLKTGTADGQNYDSMIVLQKAKVVCN</sequence>
<feature type="coiled-coil region" evidence="1">
    <location>
        <begin position="142"/>
        <end position="208"/>
    </location>
</feature>
<evidence type="ECO:0000256" key="2">
    <source>
        <dbReference type="SAM" id="MobiDB-lite"/>
    </source>
</evidence>
<organism evidence="3 4">
    <name type="scientific">Fusarium sporotrichioides</name>
    <dbReference type="NCBI Taxonomy" id="5514"/>
    <lineage>
        <taxon>Eukaryota</taxon>
        <taxon>Fungi</taxon>
        <taxon>Dikarya</taxon>
        <taxon>Ascomycota</taxon>
        <taxon>Pezizomycotina</taxon>
        <taxon>Sordariomycetes</taxon>
        <taxon>Hypocreomycetidae</taxon>
        <taxon>Hypocreales</taxon>
        <taxon>Nectriaceae</taxon>
        <taxon>Fusarium</taxon>
    </lineage>
</organism>
<keyword evidence="1" id="KW-0175">Coiled coil</keyword>
<dbReference type="Proteomes" id="UP000266152">
    <property type="component" value="Unassembled WGS sequence"/>
</dbReference>
<gene>
    <name evidence="3" type="ORF">FSPOR_4068</name>
</gene>
<feature type="compositionally biased region" description="Low complexity" evidence="2">
    <location>
        <begin position="70"/>
        <end position="86"/>
    </location>
</feature>
<feature type="region of interest" description="Disordered" evidence="2">
    <location>
        <begin position="33"/>
        <end position="89"/>
    </location>
</feature>
<dbReference type="AlphaFoldDB" id="A0A395SDQ6"/>
<name>A0A395SDQ6_FUSSP</name>
<protein>
    <submittedName>
        <fullName evidence="3">Uncharacterized protein</fullName>
    </submittedName>
</protein>
<accession>A0A395SDQ6</accession>
<evidence type="ECO:0000256" key="1">
    <source>
        <dbReference type="SAM" id="Coils"/>
    </source>
</evidence>